<evidence type="ECO:0000313" key="3">
    <source>
        <dbReference type="EMBL" id="OCT86444.1"/>
    </source>
</evidence>
<proteinExistence type="predicted"/>
<dbReference type="OMA" id="CLLHLMA"/>
<dbReference type="EMBL" id="CM004471">
    <property type="protein sequence ID" value="OCT86444.1"/>
    <property type="molecule type" value="Genomic_DNA"/>
</dbReference>
<name>A0A974D6K0_XENLA</name>
<sequence>MKDFTAGQSDFGYQNVGERLKNISMSFSATHYLTKKNMTYAPVEVSVNPRPWELQTVLIVGIFGMVCLLHLMAFLFSLHFQHQSNGDPKSFACSLSEPKESKEDIMFLKL</sequence>
<evidence type="ECO:0000256" key="1">
    <source>
        <dbReference type="SAM" id="MobiDB-lite"/>
    </source>
</evidence>
<keyword evidence="2" id="KW-0812">Transmembrane</keyword>
<gene>
    <name evidence="3" type="ORF">XELAEV_18020127mg</name>
</gene>
<dbReference type="AlphaFoldDB" id="A0A974D6K0"/>
<reference evidence="4" key="1">
    <citation type="journal article" date="2016" name="Nature">
        <title>Genome evolution in the allotetraploid frog Xenopus laevis.</title>
        <authorList>
            <person name="Session A.M."/>
            <person name="Uno Y."/>
            <person name="Kwon T."/>
            <person name="Chapman J.A."/>
            <person name="Toyoda A."/>
            <person name="Takahashi S."/>
            <person name="Fukui A."/>
            <person name="Hikosaka A."/>
            <person name="Suzuki A."/>
            <person name="Kondo M."/>
            <person name="van Heeringen S.J."/>
            <person name="Quigley I."/>
            <person name="Heinz S."/>
            <person name="Ogino H."/>
            <person name="Ochi H."/>
            <person name="Hellsten U."/>
            <person name="Lyons J.B."/>
            <person name="Simakov O."/>
            <person name="Putnam N."/>
            <person name="Stites J."/>
            <person name="Kuroki Y."/>
            <person name="Tanaka T."/>
            <person name="Michiue T."/>
            <person name="Watanabe M."/>
            <person name="Bogdanovic O."/>
            <person name="Lister R."/>
            <person name="Georgiou G."/>
            <person name="Paranjpe S.S."/>
            <person name="van Kruijsbergen I."/>
            <person name="Shu S."/>
            <person name="Carlson J."/>
            <person name="Kinoshita T."/>
            <person name="Ohta Y."/>
            <person name="Mawaribuchi S."/>
            <person name="Jenkins J."/>
            <person name="Grimwood J."/>
            <person name="Schmutz J."/>
            <person name="Mitros T."/>
            <person name="Mozaffari S.V."/>
            <person name="Suzuki Y."/>
            <person name="Haramoto Y."/>
            <person name="Yamamoto T.S."/>
            <person name="Takagi C."/>
            <person name="Heald R."/>
            <person name="Miller K."/>
            <person name="Haudenschild C."/>
            <person name="Kitzman J."/>
            <person name="Nakayama T."/>
            <person name="Izutsu Y."/>
            <person name="Robert J."/>
            <person name="Fortriede J."/>
            <person name="Burns K."/>
            <person name="Lotay V."/>
            <person name="Karimi K."/>
            <person name="Yasuoka Y."/>
            <person name="Dichmann D.S."/>
            <person name="Flajnik M.F."/>
            <person name="Houston D.W."/>
            <person name="Shendure J."/>
            <person name="DuPasquier L."/>
            <person name="Vize P.D."/>
            <person name="Zorn A.M."/>
            <person name="Ito M."/>
            <person name="Marcotte E.M."/>
            <person name="Wallingford J.B."/>
            <person name="Ito Y."/>
            <person name="Asashima M."/>
            <person name="Ueno N."/>
            <person name="Matsuda Y."/>
            <person name="Veenstra G.J."/>
            <person name="Fujiyama A."/>
            <person name="Harland R.M."/>
            <person name="Taira M."/>
            <person name="Rokhsar D.S."/>
        </authorList>
    </citation>
    <scope>NUCLEOTIDE SEQUENCE [LARGE SCALE GENOMIC DNA]</scope>
    <source>
        <strain evidence="4">J</strain>
    </source>
</reference>
<evidence type="ECO:0000313" key="4">
    <source>
        <dbReference type="Proteomes" id="UP000694892"/>
    </source>
</evidence>
<keyword evidence="2" id="KW-0472">Membrane</keyword>
<organism evidence="3 4">
    <name type="scientific">Xenopus laevis</name>
    <name type="common">African clawed frog</name>
    <dbReference type="NCBI Taxonomy" id="8355"/>
    <lineage>
        <taxon>Eukaryota</taxon>
        <taxon>Metazoa</taxon>
        <taxon>Chordata</taxon>
        <taxon>Craniata</taxon>
        <taxon>Vertebrata</taxon>
        <taxon>Euteleostomi</taxon>
        <taxon>Amphibia</taxon>
        <taxon>Batrachia</taxon>
        <taxon>Anura</taxon>
        <taxon>Pipoidea</taxon>
        <taxon>Pipidae</taxon>
        <taxon>Xenopodinae</taxon>
        <taxon>Xenopus</taxon>
        <taxon>Xenopus</taxon>
    </lineage>
</organism>
<feature type="transmembrane region" description="Helical" evidence="2">
    <location>
        <begin position="57"/>
        <end position="80"/>
    </location>
</feature>
<keyword evidence="2" id="KW-1133">Transmembrane helix</keyword>
<feature type="region of interest" description="Disordered" evidence="1">
    <location>
        <begin position="84"/>
        <end position="103"/>
    </location>
</feature>
<evidence type="ECO:0000256" key="2">
    <source>
        <dbReference type="SAM" id="Phobius"/>
    </source>
</evidence>
<accession>A0A974D6K0</accession>
<protein>
    <submittedName>
        <fullName evidence="3">Uncharacterized protein</fullName>
    </submittedName>
</protein>
<dbReference type="Proteomes" id="UP000694892">
    <property type="component" value="Chromosome 3S"/>
</dbReference>